<dbReference type="PANTHER" id="PTHR47894">
    <property type="entry name" value="HTH-TYPE TRANSCRIPTIONAL REGULATOR GADX"/>
    <property type="match status" value="1"/>
</dbReference>
<protein>
    <submittedName>
        <fullName evidence="6">AraC-like DNA-binding protein</fullName>
    </submittedName>
</protein>
<dbReference type="GO" id="GO:0000976">
    <property type="term" value="F:transcription cis-regulatory region binding"/>
    <property type="evidence" value="ECO:0007669"/>
    <property type="project" value="TreeGrafter"/>
</dbReference>
<dbReference type="InParanoid" id="A0A7X0MVN9"/>
<dbReference type="Gene3D" id="1.10.10.60">
    <property type="entry name" value="Homeodomain-like"/>
    <property type="match status" value="1"/>
</dbReference>
<evidence type="ECO:0000256" key="1">
    <source>
        <dbReference type="ARBA" id="ARBA00023015"/>
    </source>
</evidence>
<keyword evidence="7" id="KW-1185">Reference proteome</keyword>
<dbReference type="InterPro" id="IPR032687">
    <property type="entry name" value="AraC-type_N"/>
</dbReference>
<keyword evidence="2 6" id="KW-0238">DNA-binding</keyword>
<dbReference type="RefSeq" id="WP_166848858.1">
    <property type="nucleotide sequence ID" value="NZ_JAAONY010000001.1"/>
</dbReference>
<dbReference type="Pfam" id="PF12625">
    <property type="entry name" value="Arabinose_bd"/>
    <property type="match status" value="1"/>
</dbReference>
<evidence type="ECO:0000313" key="6">
    <source>
        <dbReference type="EMBL" id="MBB6521310.1"/>
    </source>
</evidence>
<dbReference type="Pfam" id="PF12833">
    <property type="entry name" value="HTH_18"/>
    <property type="match status" value="1"/>
</dbReference>
<dbReference type="GO" id="GO:0003700">
    <property type="term" value="F:DNA-binding transcription factor activity"/>
    <property type="evidence" value="ECO:0007669"/>
    <property type="project" value="InterPro"/>
</dbReference>
<evidence type="ECO:0000259" key="5">
    <source>
        <dbReference type="PROSITE" id="PS01124"/>
    </source>
</evidence>
<dbReference type="PROSITE" id="PS01124">
    <property type="entry name" value="HTH_ARAC_FAMILY_2"/>
    <property type="match status" value="1"/>
</dbReference>
<reference evidence="6 7" key="1">
    <citation type="submission" date="2020-08" db="EMBL/GenBank/DDBJ databases">
        <title>Genomic Encyclopedia of Type Strains, Phase IV (KMG-IV): sequencing the most valuable type-strain genomes for metagenomic binning, comparative biology and taxonomic classification.</title>
        <authorList>
            <person name="Goeker M."/>
        </authorList>
    </citation>
    <scope>NUCLEOTIDE SEQUENCE [LARGE SCALE GENOMIC DNA]</scope>
    <source>
        <strain evidence="6 7">DSM 22368</strain>
    </source>
</reference>
<sequence length="355" mass="41037">MKNSVRIGGLNGYIEVVTQLGGEPGRFLNECDIPMEAFEDEDNTIQYHQLVKLLELTAQELKKPDFGLYFGTQQKANIFGPISIAMQTAETVGDAMKCAARFLHIQSPALNYYVEDNGSDFVRAIIDVSIPELTHREMPQNLDRGATVGQEIWKQLAGDKFKVLKVEIPHEINFPRSLYENYFDAELEFNSQSIVWHIPRETYEAPVPLRCKTLHKFASSYLEDQFPKKNERLTVRVERTIRKHLETEDCSREWVSEAFNLHPKSLQRMLTKENSNFDAIKDRVRRERVTYYLCNTNASFSRIADLVGYSSQATLSRSCQRWFSKSPREVRGLSKSDRPIYEQNPSHTEIRNLDT</sequence>
<dbReference type="SUPFAM" id="SSF46689">
    <property type="entry name" value="Homeodomain-like"/>
    <property type="match status" value="1"/>
</dbReference>
<evidence type="ECO:0000256" key="3">
    <source>
        <dbReference type="ARBA" id="ARBA00023163"/>
    </source>
</evidence>
<dbReference type="EMBL" id="JACHHT010000001">
    <property type="protein sequence ID" value="MBB6521310.1"/>
    <property type="molecule type" value="Genomic_DNA"/>
</dbReference>
<name>A0A7X0MVN9_9GAMM</name>
<feature type="region of interest" description="Disordered" evidence="4">
    <location>
        <begin position="333"/>
        <end position="355"/>
    </location>
</feature>
<evidence type="ECO:0000256" key="2">
    <source>
        <dbReference type="ARBA" id="ARBA00023125"/>
    </source>
</evidence>
<organism evidence="6 7">
    <name type="scientific">Pseudoteredinibacter isoporae</name>
    <dbReference type="NCBI Taxonomy" id="570281"/>
    <lineage>
        <taxon>Bacteria</taxon>
        <taxon>Pseudomonadati</taxon>
        <taxon>Pseudomonadota</taxon>
        <taxon>Gammaproteobacteria</taxon>
        <taxon>Cellvibrionales</taxon>
        <taxon>Cellvibrionaceae</taxon>
        <taxon>Pseudoteredinibacter</taxon>
    </lineage>
</organism>
<evidence type="ECO:0000313" key="7">
    <source>
        <dbReference type="Proteomes" id="UP000528457"/>
    </source>
</evidence>
<keyword evidence="3" id="KW-0804">Transcription</keyword>
<proteinExistence type="predicted"/>
<keyword evidence="1" id="KW-0805">Transcription regulation</keyword>
<evidence type="ECO:0000256" key="4">
    <source>
        <dbReference type="SAM" id="MobiDB-lite"/>
    </source>
</evidence>
<dbReference type="Proteomes" id="UP000528457">
    <property type="component" value="Unassembled WGS sequence"/>
</dbReference>
<dbReference type="GO" id="GO:0005829">
    <property type="term" value="C:cytosol"/>
    <property type="evidence" value="ECO:0007669"/>
    <property type="project" value="TreeGrafter"/>
</dbReference>
<dbReference type="PANTHER" id="PTHR47894:SF4">
    <property type="entry name" value="HTH-TYPE TRANSCRIPTIONAL REGULATOR GADX"/>
    <property type="match status" value="1"/>
</dbReference>
<comment type="caution">
    <text evidence="6">The sequence shown here is derived from an EMBL/GenBank/DDBJ whole genome shotgun (WGS) entry which is preliminary data.</text>
</comment>
<dbReference type="SMART" id="SM00342">
    <property type="entry name" value="HTH_ARAC"/>
    <property type="match status" value="1"/>
</dbReference>
<gene>
    <name evidence="6" type="ORF">HNR48_001588</name>
</gene>
<dbReference type="InterPro" id="IPR018060">
    <property type="entry name" value="HTH_AraC"/>
</dbReference>
<accession>A0A7X0MVN9</accession>
<dbReference type="AlphaFoldDB" id="A0A7X0MVN9"/>
<feature type="domain" description="HTH araC/xylS-type" evidence="5">
    <location>
        <begin position="235"/>
        <end position="333"/>
    </location>
</feature>
<dbReference type="InterPro" id="IPR009057">
    <property type="entry name" value="Homeodomain-like_sf"/>
</dbReference>